<sequence>MATDDGLEPSRAVVIQVLVGALADTSPTVREAATTALQENAKESAVTTLDFCITSLRGSKRRSGHLGTYHAGVLNVMAHTVNVIADQELDHNSTQKMIKLALSEMMISKDLNSEWQHAASNLLVALGSRSPDLVMEEIYLQLASSSGPVLPVVQTLADFASANACQFVPHVKGVLSRVLPVLGGVKDAHKKTFADAFSSWCEAISDYMEECPTASLLGPDMQALLHSAFELFLGKWIFSREPEVRLATAEALGRIVPLISRLQLKLALPRIFSAILALYKKENQNPYSITNCLHLLLDTMLLQEGLAPLVDFQTLMPLLNAILPMAAIYVRKGWDLEVNCLLKNYNELLRCFIVSGMAFPEELFSYLLHRIGSKELPVRLGTLLTLKHLVSRLYNVWASRKSNLVEAVKSALQEQDLNLRKAVAELVLAMAASGYIEGANGEEYMEFLVRQCAITDREVEAFQAEEKALEKAMGTQPREPFKNDLKLGVVSPSELRAVCDKSLYLLAGTIPAMEPVLWPFLLKILIPPRYTEAVATVCKCICEVLKRKISSGESVSVDSETDSSIPQPEEILARLLVLLQNPFARNQLATRILMALYYLAPLFPTPVKLLWEDEIPKLRAYVSGPDDLRGDSWQQATWEDMILHLLLESLDVIQSLEWTMSLGNAFTSQYDLYTGDNQHTALLHRCLGMVLQKADSKIYVNQKIAVMYKRASIADEINRLGLAMGMGLVAASHLDTVLEKLKKVLESEGQRSFRRLFAIFWDQRNKPDVDDVYAALALMYGYAASYAPSTAIEARIDTLVGTNMLSRLLDVKRAAAKQAVITAINLLGQAVIKAAAHGAPFPLKRRDLMLDYTMALMVGQGSGYLVDSASTLDIEQLHTQELAIIACTTLVSVEPKLTSATRDRVLQATLGFFTLSTEPAVIVNSLLCNLTILLCAILQTSGEDGRSRLDQLQHLLKSLDQYVCSPVDYSRERACASVLALLRDFRAYCSSAPPLLPLRDSLKLGERVVAYLPRCADLAPLIRKSSAQIYDLLFSIALLLPKPVGATAVENRQASYGALSSLEELIAVTKWESVIEYRDTLQHVVESLGTLLTHEELVAALRSSTSAICDKITQCGKGATSAIKQMILKRGKELQEVDIPRITQSLFVAATSIVNSSRRQEVLDVVCPSSYVLVTHLTYYSKVCCLAEQTHARLVFDELLTTALKDAQAQRKDWTKQKPSWPIQEAFLAFSQNEVLKLPFLDHLVSVLNQTPKYNDNVNKPEHTDTLLRSPIFSPSQLVATRALGYILRGGGLIVRRALEQRYPEIICALMLQLGGAHDNVGIEMLPLRDVMSTFQSFCECTGDSEMAKVLAAENEDVFSKERWTEAITELAKCAATARPKEVASICYTLWPALKQPHEFHRAAAAAALSEYVQYCGEGDKLLSQLVGVLSAHVRDEYHAVRRLCLKGLIQVPGKNMSNYAAQVLSVVVALIEDPEEEVALTAVQGLPAVLEMVLEDTVAPLLLNICVRLRSLQCRRNNSMRAAAFAALGTLSKFGIGQQQEAFLEQVHTILPSLVFHMNDEALEVRKACKRTFRKIAPLLHAEKLRALVKLGSFDSDDRLSYDSFLKDLTKHLVQHFSDRIDTYITSAIQAFDSPWSTIQANAIYFSGCLLSQLQDKRPLAVYLSQVINSLVRFTSSSPSYIVRAKSASALSFLLGDIQPCDM</sequence>
<gene>
    <name evidence="1" type="ORF">O6H91_16G095300</name>
</gene>
<accession>A0ACC2BEX3</accession>
<dbReference type="EMBL" id="CM055107">
    <property type="protein sequence ID" value="KAJ7528349.1"/>
    <property type="molecule type" value="Genomic_DNA"/>
</dbReference>
<protein>
    <submittedName>
        <fullName evidence="1">Uncharacterized protein</fullName>
    </submittedName>
</protein>
<reference evidence="2" key="1">
    <citation type="journal article" date="2024" name="Proc. Natl. Acad. Sci. U.S.A.">
        <title>Extraordinary preservation of gene collinearity over three hundred million years revealed in homosporous lycophytes.</title>
        <authorList>
            <person name="Li C."/>
            <person name="Wickell D."/>
            <person name="Kuo L.Y."/>
            <person name="Chen X."/>
            <person name="Nie B."/>
            <person name="Liao X."/>
            <person name="Peng D."/>
            <person name="Ji J."/>
            <person name="Jenkins J."/>
            <person name="Williams M."/>
            <person name="Shu S."/>
            <person name="Plott C."/>
            <person name="Barry K."/>
            <person name="Rajasekar S."/>
            <person name="Grimwood J."/>
            <person name="Han X."/>
            <person name="Sun S."/>
            <person name="Hou Z."/>
            <person name="He W."/>
            <person name="Dai G."/>
            <person name="Sun C."/>
            <person name="Schmutz J."/>
            <person name="Leebens-Mack J.H."/>
            <person name="Li F.W."/>
            <person name="Wang L."/>
        </authorList>
    </citation>
    <scope>NUCLEOTIDE SEQUENCE [LARGE SCALE GENOMIC DNA]</scope>
    <source>
        <strain evidence="2">cv. PW_Plant_1</strain>
    </source>
</reference>
<dbReference type="Proteomes" id="UP001162992">
    <property type="component" value="Chromosome 16"/>
</dbReference>
<evidence type="ECO:0000313" key="1">
    <source>
        <dbReference type="EMBL" id="KAJ7528349.1"/>
    </source>
</evidence>
<proteinExistence type="predicted"/>
<comment type="caution">
    <text evidence="1">The sequence shown here is derived from an EMBL/GenBank/DDBJ whole genome shotgun (WGS) entry which is preliminary data.</text>
</comment>
<name>A0ACC2BEX3_DIPCM</name>
<evidence type="ECO:0000313" key="2">
    <source>
        <dbReference type="Proteomes" id="UP001162992"/>
    </source>
</evidence>
<organism evidence="1 2">
    <name type="scientific">Diphasiastrum complanatum</name>
    <name type="common">Issler's clubmoss</name>
    <name type="synonym">Lycopodium complanatum</name>
    <dbReference type="NCBI Taxonomy" id="34168"/>
    <lineage>
        <taxon>Eukaryota</taxon>
        <taxon>Viridiplantae</taxon>
        <taxon>Streptophyta</taxon>
        <taxon>Embryophyta</taxon>
        <taxon>Tracheophyta</taxon>
        <taxon>Lycopodiopsida</taxon>
        <taxon>Lycopodiales</taxon>
        <taxon>Lycopodiaceae</taxon>
        <taxon>Lycopodioideae</taxon>
        <taxon>Diphasiastrum</taxon>
    </lineage>
</organism>
<keyword evidence="2" id="KW-1185">Reference proteome</keyword>